<feature type="transmembrane region" description="Helical" evidence="2">
    <location>
        <begin position="148"/>
        <end position="166"/>
    </location>
</feature>
<dbReference type="Proteomes" id="UP000218628">
    <property type="component" value="Chromosome"/>
</dbReference>
<dbReference type="AlphaFoldDB" id="A0A291DD64"/>
<evidence type="ECO:0000256" key="2">
    <source>
        <dbReference type="SAM" id="Phobius"/>
    </source>
</evidence>
<keyword evidence="2" id="KW-0812">Transmembrane</keyword>
<sequence length="281" mass="31137">MPEQIAGVSFLVWLACVYAFGLVAVGWGFDILAKRTSQRMVAARTFGFTYHEESDAWLCPEDQWLWATAFDSDNRVMRYRAKPSVCNTCPIKDSCTVSANGRELTREVDEWPYSESGRFHRGLAVAVSLLGVVILIGAAIVWHSPLELLVEGAAAVVCLSLTYPLAVKLMRSPANFENDPKHIHASTADESVNVKMDRFAAKWGGVSNERKRRTEQTRKQMIADATLPVRTSALDPDRPAWSGTGTSVPRLHKTTNEVLQEQNLAEVEAAEKLAAEKMAKK</sequence>
<feature type="region of interest" description="Disordered" evidence="1">
    <location>
        <begin position="232"/>
        <end position="263"/>
    </location>
</feature>
<name>A0A291DD64_9MICC</name>
<protein>
    <submittedName>
        <fullName evidence="3">Transposase</fullName>
    </submittedName>
</protein>
<keyword evidence="2" id="KW-0472">Membrane</keyword>
<evidence type="ECO:0000313" key="4">
    <source>
        <dbReference type="Proteomes" id="UP000218628"/>
    </source>
</evidence>
<dbReference type="EMBL" id="CP023510">
    <property type="protein sequence ID" value="ATF62415.1"/>
    <property type="molecule type" value="Genomic_DNA"/>
</dbReference>
<evidence type="ECO:0000313" key="3">
    <source>
        <dbReference type="EMBL" id="ATF62415.1"/>
    </source>
</evidence>
<feature type="transmembrane region" description="Helical" evidence="2">
    <location>
        <begin position="6"/>
        <end position="29"/>
    </location>
</feature>
<keyword evidence="2" id="KW-1133">Transmembrane helix</keyword>
<accession>A0A291DD64</accession>
<dbReference type="RefSeq" id="WP_012903614.1">
    <property type="nucleotide sequence ID" value="NZ_CAJZGU010000051.1"/>
</dbReference>
<proteinExistence type="predicted"/>
<organism evidence="3 4">
    <name type="scientific">Rothia mucilaginosa</name>
    <dbReference type="NCBI Taxonomy" id="43675"/>
    <lineage>
        <taxon>Bacteria</taxon>
        <taxon>Bacillati</taxon>
        <taxon>Actinomycetota</taxon>
        <taxon>Actinomycetes</taxon>
        <taxon>Micrococcales</taxon>
        <taxon>Micrococcaceae</taxon>
        <taxon>Rothia</taxon>
    </lineage>
</organism>
<dbReference type="OMA" id="WPYSESG"/>
<reference evidence="4" key="1">
    <citation type="submission" date="2017-09" db="EMBL/GenBank/DDBJ databases">
        <title>FDA dAtabase for Regulatory Grade micrObial Sequences (FDA-ARGOS): Supporting development and validation of Infectious Disease Dx tests.</title>
        <authorList>
            <person name="Minogue T."/>
            <person name="Wolcott M."/>
            <person name="Wasieloski L."/>
            <person name="Aguilar W."/>
            <person name="Moore D."/>
            <person name="Tallon L."/>
            <person name="Sadzewicz L."/>
            <person name="Ott S."/>
            <person name="Zhao X."/>
            <person name="Nagaraj S."/>
            <person name="Vavikolanu K."/>
            <person name="Aluvathingal J."/>
            <person name="Nadendla S."/>
            <person name="Sichtig H."/>
        </authorList>
    </citation>
    <scope>NUCLEOTIDE SEQUENCE [LARGE SCALE GENOMIC DNA]</scope>
    <source>
        <strain evidence="4">FDAARGOS_369</strain>
    </source>
</reference>
<gene>
    <name evidence="3" type="ORF">CO690_01470</name>
</gene>
<feature type="transmembrane region" description="Helical" evidence="2">
    <location>
        <begin position="123"/>
        <end position="142"/>
    </location>
</feature>
<evidence type="ECO:0000256" key="1">
    <source>
        <dbReference type="SAM" id="MobiDB-lite"/>
    </source>
</evidence>